<evidence type="ECO:0000256" key="2">
    <source>
        <dbReference type="ARBA" id="ARBA00022729"/>
    </source>
</evidence>
<keyword evidence="2 3" id="KW-0732">Signal</keyword>
<evidence type="ECO:0000313" key="4">
    <source>
        <dbReference type="EMBL" id="WGK80449.1"/>
    </source>
</evidence>
<feature type="signal peptide" evidence="3">
    <location>
        <begin position="1"/>
        <end position="20"/>
    </location>
</feature>
<name>A0AAX3U1P7_9VIBR</name>
<dbReference type="AlphaFoldDB" id="A0AAX3U1P7"/>
<evidence type="ECO:0000256" key="3">
    <source>
        <dbReference type="SAM" id="SignalP"/>
    </source>
</evidence>
<feature type="chain" id="PRO_5044027810" description="Type IV secretion system putative lipoprotein virB7" evidence="3">
    <location>
        <begin position="21"/>
        <end position="131"/>
    </location>
</feature>
<sequence>MKKIAFVISIILLVTGCSSSADKQKQEQLELLASSRASVISSELPLEFGPLSVMRAISKGSTVEIMMLYNSDHQGAKPIDQVVKTSINVYCSDALTKSNLDIGLTYRIQIRNNRGQLMIDQLVTKESCTVQ</sequence>
<dbReference type="Proteomes" id="UP001239257">
    <property type="component" value="Chromosome 1"/>
</dbReference>
<dbReference type="EMBL" id="CP118709">
    <property type="protein sequence ID" value="WGK80449.1"/>
    <property type="molecule type" value="Genomic_DNA"/>
</dbReference>
<dbReference type="Gene3D" id="3.30.300.250">
    <property type="match status" value="1"/>
</dbReference>
<proteinExistence type="predicted"/>
<dbReference type="Pfam" id="PF08139">
    <property type="entry name" value="LPAM_1"/>
    <property type="match status" value="1"/>
</dbReference>
<accession>A0AAX3U1P7</accession>
<dbReference type="RefSeq" id="WP_301063783.1">
    <property type="nucleotide sequence ID" value="NZ_CP118709.1"/>
</dbReference>
<organism evidence="4 5">
    <name type="scientific">Vibrio aestuarianus</name>
    <dbReference type="NCBI Taxonomy" id="28171"/>
    <lineage>
        <taxon>Bacteria</taxon>
        <taxon>Pseudomonadati</taxon>
        <taxon>Pseudomonadota</taxon>
        <taxon>Gammaproteobacteria</taxon>
        <taxon>Vibrionales</taxon>
        <taxon>Vibrionaceae</taxon>
        <taxon>Vibrio</taxon>
    </lineage>
</organism>
<protein>
    <recommendedName>
        <fullName evidence="1">Type IV secretion system putative lipoprotein virB7</fullName>
    </recommendedName>
</protein>
<evidence type="ECO:0000313" key="5">
    <source>
        <dbReference type="Proteomes" id="UP001239257"/>
    </source>
</evidence>
<gene>
    <name evidence="4" type="ORF">PYE51_07085</name>
</gene>
<evidence type="ECO:0000256" key="1">
    <source>
        <dbReference type="ARBA" id="ARBA00017922"/>
    </source>
</evidence>
<reference evidence="4" key="1">
    <citation type="submission" date="2022-02" db="EMBL/GenBank/DDBJ databases">
        <title>Emergence and expansion in Europe of a Vibrio aestuarianus clonal complex pathogenic for oysters.</title>
        <authorList>
            <person name="Mesnil A."/>
            <person name="Travers M.-A."/>
        </authorList>
    </citation>
    <scope>NUCLEOTIDE SEQUENCE</scope>
    <source>
        <strain evidence="4">U29</strain>
    </source>
</reference>
<dbReference type="Pfam" id="PF16549">
    <property type="entry name" value="T2SSS_2"/>
    <property type="match status" value="1"/>
</dbReference>
<dbReference type="PROSITE" id="PS51257">
    <property type="entry name" value="PROKAR_LIPOPROTEIN"/>
    <property type="match status" value="1"/>
</dbReference>
<dbReference type="InterPro" id="IPR016502">
    <property type="entry name" value="T2SSS_2"/>
</dbReference>
<dbReference type="PIRSF" id="PIRSF007010">
    <property type="entry name" value="UCP007010"/>
    <property type="match status" value="1"/>
</dbReference>
<dbReference type="InterPro" id="IPR012640">
    <property type="entry name" value="Membr_lipoprot_lipid_attach_CS"/>
</dbReference>